<accession>A0A1N7NVH5</accession>
<evidence type="ECO:0000256" key="1">
    <source>
        <dbReference type="SAM" id="SignalP"/>
    </source>
</evidence>
<feature type="chain" id="PRO_5012049087" evidence="1">
    <location>
        <begin position="28"/>
        <end position="108"/>
    </location>
</feature>
<dbReference type="RefSeq" id="WP_076485453.1">
    <property type="nucleotide sequence ID" value="NZ_FTOG01000008.1"/>
</dbReference>
<protein>
    <submittedName>
        <fullName evidence="2">Uncharacterized protein</fullName>
    </submittedName>
</protein>
<dbReference type="Proteomes" id="UP000186221">
    <property type="component" value="Unassembled WGS sequence"/>
</dbReference>
<dbReference type="AlphaFoldDB" id="A0A1N7NVH5"/>
<keyword evidence="1" id="KW-0732">Signal</keyword>
<keyword evidence="3" id="KW-1185">Reference proteome</keyword>
<evidence type="ECO:0000313" key="3">
    <source>
        <dbReference type="Proteomes" id="UP000186221"/>
    </source>
</evidence>
<reference evidence="3" key="1">
    <citation type="submission" date="2017-01" db="EMBL/GenBank/DDBJ databases">
        <authorList>
            <person name="Varghese N."/>
            <person name="Submissions S."/>
        </authorList>
    </citation>
    <scope>NUCLEOTIDE SEQUENCE [LARGE SCALE GENOMIC DNA]</scope>
    <source>
        <strain evidence="3">DSM 19945</strain>
    </source>
</reference>
<name>A0A1N7NVH5_9RHOB</name>
<dbReference type="EMBL" id="FTOG01000008">
    <property type="protein sequence ID" value="SIT02292.1"/>
    <property type="molecule type" value="Genomic_DNA"/>
</dbReference>
<organism evidence="2 3">
    <name type="scientific">Rhodobacter aestuarii</name>
    <dbReference type="NCBI Taxonomy" id="453582"/>
    <lineage>
        <taxon>Bacteria</taxon>
        <taxon>Pseudomonadati</taxon>
        <taxon>Pseudomonadota</taxon>
        <taxon>Alphaproteobacteria</taxon>
        <taxon>Rhodobacterales</taxon>
        <taxon>Rhodobacter group</taxon>
        <taxon>Rhodobacter</taxon>
    </lineage>
</organism>
<dbReference type="STRING" id="453582.SAMN05421580_108168"/>
<feature type="signal peptide" evidence="1">
    <location>
        <begin position="1"/>
        <end position="27"/>
    </location>
</feature>
<gene>
    <name evidence="2" type="ORF">SAMN05421580_108168</name>
</gene>
<proteinExistence type="predicted"/>
<evidence type="ECO:0000313" key="2">
    <source>
        <dbReference type="EMBL" id="SIT02292.1"/>
    </source>
</evidence>
<sequence>MPRKYFQKSLASLALACAALAAPQAMALSGGVYNQCNGIEWHSSPSGPQGYGKTCIHCNAGNEVRFWSEYQHNSAGQYTGKMNYYDLNGHYICTGSRVDCVIRYYCGG</sequence>